<reference evidence="2 3" key="1">
    <citation type="submission" date="2019-01" db="EMBL/GenBank/DDBJ databases">
        <title>Nuclear Genome Assembly of the Microalgal Biofuel strain Nannochloropsis salina CCMP1776.</title>
        <authorList>
            <person name="Hovde B."/>
        </authorList>
    </citation>
    <scope>NUCLEOTIDE SEQUENCE [LARGE SCALE GENOMIC DNA]</scope>
    <source>
        <strain evidence="2 3">CCMP1776</strain>
    </source>
</reference>
<keyword evidence="3" id="KW-1185">Reference proteome</keyword>
<dbReference type="GO" id="GO:0016020">
    <property type="term" value="C:membrane"/>
    <property type="evidence" value="ECO:0007669"/>
    <property type="project" value="TreeGrafter"/>
</dbReference>
<evidence type="ECO:0000313" key="3">
    <source>
        <dbReference type="Proteomes" id="UP000355283"/>
    </source>
</evidence>
<keyword evidence="1" id="KW-0812">Transmembrane</keyword>
<keyword evidence="1" id="KW-1133">Transmembrane helix</keyword>
<protein>
    <recommendedName>
        <fullName evidence="4">Cytochrome b5 heme-binding domain-containing protein</fullName>
    </recommendedName>
</protein>
<proteinExistence type="predicted"/>
<dbReference type="InterPro" id="IPR050577">
    <property type="entry name" value="MAPR/NEUFC/NENF-like"/>
</dbReference>
<dbReference type="Proteomes" id="UP000355283">
    <property type="component" value="Unassembled WGS sequence"/>
</dbReference>
<dbReference type="InterPro" id="IPR036400">
    <property type="entry name" value="Cyt_B5-like_heme/steroid_sf"/>
</dbReference>
<keyword evidence="1" id="KW-0472">Membrane</keyword>
<sequence>MRKRTAGQRSLDYMVLPTAEELVEELKKKQKGPSSRDILGRAMFGVAAFLVMITIGWQLGKLHRHKKGYTPSDLVKSRSAAKKAAASTLSPEPSRQSILSMVEAEEEALAPVPRLFTAADLQRAKDAYMTASPSTHPILLVIVGHVFDVSKGAKFYAPPPVEEAGGEGGGEGGREGGGDYGFFSFRDAARAYVTGDFSEEGLREDVDGLSEEECRGVWRWVNFFKEKEDYPFVGRLVGIYFDGDGRPTRNYLNFRACVGRPGEGEGEEACATSWEKGKGHTVWCEGGGKVPRRRVKEGGREGGREGQEARGRCVCVDLKDGEAHAEEGDGSLVVYPGCGPRSSLCTFLGREGGREGGRVTAFYASRKCDCVLSHRRGELSDMIDSAPKRMCSPSQSR</sequence>
<comment type="caution">
    <text evidence="2">The sequence shown here is derived from an EMBL/GenBank/DDBJ whole genome shotgun (WGS) entry which is preliminary data.</text>
</comment>
<dbReference type="GO" id="GO:0012505">
    <property type="term" value="C:endomembrane system"/>
    <property type="evidence" value="ECO:0007669"/>
    <property type="project" value="TreeGrafter"/>
</dbReference>
<organism evidence="2 3">
    <name type="scientific">Nannochloropsis salina CCMP1776</name>
    <dbReference type="NCBI Taxonomy" id="1027361"/>
    <lineage>
        <taxon>Eukaryota</taxon>
        <taxon>Sar</taxon>
        <taxon>Stramenopiles</taxon>
        <taxon>Ochrophyta</taxon>
        <taxon>Eustigmatophyceae</taxon>
        <taxon>Eustigmatales</taxon>
        <taxon>Monodopsidaceae</taxon>
        <taxon>Microchloropsis</taxon>
        <taxon>Microchloropsis salina</taxon>
    </lineage>
</organism>
<dbReference type="OrthoDB" id="547796at2759"/>
<dbReference type="PANTHER" id="PTHR10281:SF4">
    <property type="entry name" value="NEUFERRICIN"/>
    <property type="match status" value="1"/>
</dbReference>
<evidence type="ECO:0000256" key="1">
    <source>
        <dbReference type="SAM" id="Phobius"/>
    </source>
</evidence>
<evidence type="ECO:0008006" key="4">
    <source>
        <dbReference type="Google" id="ProtNLM"/>
    </source>
</evidence>
<dbReference type="AlphaFoldDB" id="A0A4D9CS21"/>
<evidence type="ECO:0000313" key="2">
    <source>
        <dbReference type="EMBL" id="TFJ81970.1"/>
    </source>
</evidence>
<dbReference type="Gene3D" id="3.10.120.10">
    <property type="entry name" value="Cytochrome b5-like heme/steroid binding domain"/>
    <property type="match status" value="1"/>
</dbReference>
<dbReference type="SUPFAM" id="SSF55856">
    <property type="entry name" value="Cytochrome b5-like heme/steroid binding domain"/>
    <property type="match status" value="1"/>
</dbReference>
<dbReference type="PANTHER" id="PTHR10281">
    <property type="entry name" value="MEMBRANE-ASSOCIATED PROGESTERONE RECEPTOR COMPONENT-RELATED"/>
    <property type="match status" value="1"/>
</dbReference>
<accession>A0A4D9CS21</accession>
<name>A0A4D9CS21_9STRA</name>
<gene>
    <name evidence="2" type="ORF">NSK_006638</name>
</gene>
<dbReference type="EMBL" id="SDOX01000121">
    <property type="protein sequence ID" value="TFJ81970.1"/>
    <property type="molecule type" value="Genomic_DNA"/>
</dbReference>
<feature type="transmembrane region" description="Helical" evidence="1">
    <location>
        <begin position="38"/>
        <end position="57"/>
    </location>
</feature>